<dbReference type="InterPro" id="IPR015424">
    <property type="entry name" value="PyrdxlP-dep_Trfase"/>
</dbReference>
<evidence type="ECO:0000256" key="3">
    <source>
        <dbReference type="ARBA" id="ARBA00022793"/>
    </source>
</evidence>
<name>R7QPN1_CHOCR</name>
<dbReference type="EMBL" id="HG002032">
    <property type="protein sequence ID" value="CDF39441.1"/>
    <property type="molecule type" value="Genomic_DNA"/>
</dbReference>
<dbReference type="InterPro" id="IPR000310">
    <property type="entry name" value="Orn/Lys/Arg_deCO2ase_major_dom"/>
</dbReference>
<dbReference type="Gramene" id="CDF39441">
    <property type="protein sequence ID" value="CDF39441"/>
    <property type="gene ID" value="CHC_T00000266001"/>
</dbReference>
<dbReference type="PANTHER" id="PTHR43277:SF4">
    <property type="entry name" value="ARGININE DECARBOXYLASE"/>
    <property type="match status" value="1"/>
</dbReference>
<evidence type="ECO:0000313" key="9">
    <source>
        <dbReference type="Proteomes" id="UP000012073"/>
    </source>
</evidence>
<dbReference type="PhylomeDB" id="R7QPN1"/>
<dbReference type="Gene3D" id="3.90.100.10">
    <property type="entry name" value="Orn/Lys/Arg decarboxylase, C-terminal domain"/>
    <property type="match status" value="1"/>
</dbReference>
<dbReference type="PANTHER" id="PTHR43277">
    <property type="entry name" value="ARGININE DECARBOXYLASE"/>
    <property type="match status" value="1"/>
</dbReference>
<dbReference type="SUPFAM" id="SSF55904">
    <property type="entry name" value="Ornithine decarboxylase C-terminal domain"/>
    <property type="match status" value="1"/>
</dbReference>
<dbReference type="AlphaFoldDB" id="R7QPN1"/>
<evidence type="ECO:0000256" key="4">
    <source>
        <dbReference type="ARBA" id="ARBA00022898"/>
    </source>
</evidence>
<sequence length="564" mass="60608">MLAAWVSPFLGNTTWRPRKQLASTKSSKPLHSHAVSLQNGERQDRSDAPQTSPPSAPTPLLDALVRESRNVRANFFCPGHKQGAAVFPRLREELGDAAFPLDMPELPALDNLFAPEGVLEESQELAADTFTEEGADAWNTFFLVNGSTCGVEAAILSTVRPNRKIVLPRNTHQSAVHALVLTGAIPVWIQPLYDAEHDLLHGVSTESIERALDQNKGQVDAVLLISPTYHGACSDVAAIAAITHKHGAMLLVDEAHGSHFAFHDLLPSSATECNADIVVQSTHKTLSALSQAAMMHVRKSSLSRQRVAASLQLVQSTSPNNLLLVSLEAARALMDEQGEDLMSRSIDIARNCAVRIASLKGFSVLGVENVGMLQKDALGHPYVYALDPTRITVLLPDNITGYDMDTVLIDRFGVYAELPSFKHITFVITPGNVQGDINRLVTALALYEATSGEGLPYLEPEESEPSAGCSSFAEPTGLTPRDAFFSDAEVVDSDEAVGRISAESLCPYPPGIPVVVPGERITRECIDVLRAVLDAGGSVSGASDESLSTMRVVANEDKLNLDMS</sequence>
<dbReference type="SUPFAM" id="SSF53383">
    <property type="entry name" value="PLP-dependent transferases"/>
    <property type="match status" value="1"/>
</dbReference>
<evidence type="ECO:0000256" key="2">
    <source>
        <dbReference type="ARBA" id="ARBA00010671"/>
    </source>
</evidence>
<dbReference type="InterPro" id="IPR015421">
    <property type="entry name" value="PyrdxlP-dep_Trfase_major"/>
</dbReference>
<dbReference type="InterPro" id="IPR008286">
    <property type="entry name" value="Prn/Lys/Arg_de-COase_C"/>
</dbReference>
<evidence type="ECO:0000256" key="1">
    <source>
        <dbReference type="ARBA" id="ARBA00001933"/>
    </source>
</evidence>
<comment type="cofactor">
    <cofactor evidence="1">
        <name>pyridoxal 5'-phosphate</name>
        <dbReference type="ChEBI" id="CHEBI:597326"/>
    </cofactor>
</comment>
<reference evidence="9" key="1">
    <citation type="journal article" date="2013" name="Proc. Natl. Acad. Sci. U.S.A.">
        <title>Genome structure and metabolic features in the red seaweed Chondrus crispus shed light on evolution of the Archaeplastida.</title>
        <authorList>
            <person name="Collen J."/>
            <person name="Porcel B."/>
            <person name="Carre W."/>
            <person name="Ball S.G."/>
            <person name="Chaparro C."/>
            <person name="Tonon T."/>
            <person name="Barbeyron T."/>
            <person name="Michel G."/>
            <person name="Noel B."/>
            <person name="Valentin K."/>
            <person name="Elias M."/>
            <person name="Artiguenave F."/>
            <person name="Arun A."/>
            <person name="Aury J.M."/>
            <person name="Barbosa-Neto J.F."/>
            <person name="Bothwell J.H."/>
            <person name="Bouget F.Y."/>
            <person name="Brillet L."/>
            <person name="Cabello-Hurtado F."/>
            <person name="Capella-Gutierrez S."/>
            <person name="Charrier B."/>
            <person name="Cladiere L."/>
            <person name="Cock J.M."/>
            <person name="Coelho S.M."/>
            <person name="Colleoni C."/>
            <person name="Czjzek M."/>
            <person name="Da Silva C."/>
            <person name="Delage L."/>
            <person name="Denoeud F."/>
            <person name="Deschamps P."/>
            <person name="Dittami S.M."/>
            <person name="Gabaldon T."/>
            <person name="Gachon C.M."/>
            <person name="Groisillier A."/>
            <person name="Herve C."/>
            <person name="Jabbari K."/>
            <person name="Katinka M."/>
            <person name="Kloareg B."/>
            <person name="Kowalczyk N."/>
            <person name="Labadie K."/>
            <person name="Leblanc C."/>
            <person name="Lopez P.J."/>
            <person name="McLachlan D.H."/>
            <person name="Meslet-Cladiere L."/>
            <person name="Moustafa A."/>
            <person name="Nehr Z."/>
            <person name="Nyvall Collen P."/>
            <person name="Panaud O."/>
            <person name="Partensky F."/>
            <person name="Poulain J."/>
            <person name="Rensing S.A."/>
            <person name="Rousvoal S."/>
            <person name="Samson G."/>
            <person name="Symeonidi A."/>
            <person name="Weissenbach J."/>
            <person name="Zambounis A."/>
            <person name="Wincker P."/>
            <person name="Boyen C."/>
        </authorList>
    </citation>
    <scope>NUCLEOTIDE SEQUENCE [LARGE SCALE GENOMIC DNA]</scope>
    <source>
        <strain evidence="9">cv. Stackhouse</strain>
    </source>
</reference>
<dbReference type="RefSeq" id="XP_005719352.1">
    <property type="nucleotide sequence ID" value="XM_005719295.1"/>
</dbReference>
<dbReference type="InterPro" id="IPR036633">
    <property type="entry name" value="Prn/Lys/Arg_de-COase_C_sf"/>
</dbReference>
<organism evidence="8 9">
    <name type="scientific">Chondrus crispus</name>
    <name type="common">Carrageen Irish moss</name>
    <name type="synonym">Polymorpha crispa</name>
    <dbReference type="NCBI Taxonomy" id="2769"/>
    <lineage>
        <taxon>Eukaryota</taxon>
        <taxon>Rhodophyta</taxon>
        <taxon>Florideophyceae</taxon>
        <taxon>Rhodymeniophycidae</taxon>
        <taxon>Gigartinales</taxon>
        <taxon>Gigartinaceae</taxon>
        <taxon>Chondrus</taxon>
    </lineage>
</organism>
<dbReference type="STRING" id="2769.R7QPN1"/>
<evidence type="ECO:0000259" key="7">
    <source>
        <dbReference type="PROSITE" id="PS00703"/>
    </source>
</evidence>
<dbReference type="Proteomes" id="UP000012073">
    <property type="component" value="Unassembled WGS sequence"/>
</dbReference>
<dbReference type="OMA" id="MMEAPGG"/>
<dbReference type="GO" id="GO:0016831">
    <property type="term" value="F:carboxy-lyase activity"/>
    <property type="evidence" value="ECO:0007669"/>
    <property type="project" value="UniProtKB-KW"/>
</dbReference>
<keyword evidence="9" id="KW-1185">Reference proteome</keyword>
<proteinExistence type="inferred from homology"/>
<dbReference type="OrthoDB" id="5978656at2759"/>
<dbReference type="Gene3D" id="3.40.640.10">
    <property type="entry name" value="Type I PLP-dependent aspartate aminotransferase-like (Major domain)"/>
    <property type="match status" value="1"/>
</dbReference>
<gene>
    <name evidence="8" type="ORF">CHC_T00000266001</name>
</gene>
<dbReference type="GeneID" id="17327071"/>
<dbReference type="Pfam" id="PF01276">
    <property type="entry name" value="OKR_DC_1"/>
    <property type="match status" value="1"/>
</dbReference>
<dbReference type="Pfam" id="PF03711">
    <property type="entry name" value="OKR_DC_1_C"/>
    <property type="match status" value="1"/>
</dbReference>
<feature type="region of interest" description="Disordered" evidence="6">
    <location>
        <begin position="17"/>
        <end position="59"/>
    </location>
</feature>
<keyword evidence="3" id="KW-0210">Decarboxylase</keyword>
<keyword evidence="4" id="KW-0663">Pyridoxal phosphate</keyword>
<protein>
    <recommendedName>
        <fullName evidence="7">Orn/Lys/Arg decarboxylases family 1 pyridoxal-P attachment site domain-containing protein</fullName>
    </recommendedName>
</protein>
<keyword evidence="5" id="KW-0456">Lyase</keyword>
<accession>R7QPN1</accession>
<feature type="domain" description="Orn/Lys/Arg decarboxylases family 1 pyridoxal-P attachment site" evidence="7">
    <location>
        <begin position="279"/>
        <end position="293"/>
    </location>
</feature>
<evidence type="ECO:0000256" key="5">
    <source>
        <dbReference type="ARBA" id="ARBA00023239"/>
    </source>
</evidence>
<comment type="similarity">
    <text evidence="2">Belongs to the Orn/Lys/Arg decarboxylase class-I family.</text>
</comment>
<dbReference type="KEGG" id="ccp:CHC_T00000266001"/>
<feature type="compositionally biased region" description="Polar residues" evidence="6">
    <location>
        <begin position="17"/>
        <end position="40"/>
    </location>
</feature>
<dbReference type="PROSITE" id="PS00703">
    <property type="entry name" value="OKR_DC_1"/>
    <property type="match status" value="1"/>
</dbReference>
<dbReference type="InterPro" id="IPR052357">
    <property type="entry name" value="Orn_Lys_Arg_decarboxylase-I"/>
</dbReference>
<evidence type="ECO:0000256" key="6">
    <source>
        <dbReference type="SAM" id="MobiDB-lite"/>
    </source>
</evidence>
<evidence type="ECO:0000313" key="8">
    <source>
        <dbReference type="EMBL" id="CDF39441.1"/>
    </source>
</evidence>